<name>A0A7H1N475_9PROT</name>
<dbReference type="AlphaFoldDB" id="A0A7H1N475"/>
<reference evidence="1 2" key="1">
    <citation type="submission" date="2020-05" db="EMBL/GenBank/DDBJ databases">
        <title>Complete closed genome sequence of Defluviicoccus vanus.</title>
        <authorList>
            <person name="Bessarab I."/>
            <person name="Arumugam K."/>
            <person name="Maszenan A.M."/>
            <person name="Seviour R.J."/>
            <person name="Williams R.B."/>
        </authorList>
    </citation>
    <scope>NUCLEOTIDE SEQUENCE [LARGE SCALE GENOMIC DNA]</scope>
    <source>
        <strain evidence="1 2">Ben 114</strain>
    </source>
</reference>
<keyword evidence="2" id="KW-1185">Reference proteome</keyword>
<proteinExistence type="predicted"/>
<gene>
    <name evidence="1" type="ORF">HQ394_15700</name>
</gene>
<sequence length="61" mass="6687">MEFEVNAELHIFGRAKPGLKLQMFGRPVPIRPDGTFTINRPLPNGAVVLSLLLAKNGEGEE</sequence>
<evidence type="ECO:0000313" key="2">
    <source>
        <dbReference type="Proteomes" id="UP000516369"/>
    </source>
</evidence>
<accession>A0A7H1N475</accession>
<organism evidence="1 2">
    <name type="scientific">Defluviicoccus vanus</name>
    <dbReference type="NCBI Taxonomy" id="111831"/>
    <lineage>
        <taxon>Bacteria</taxon>
        <taxon>Pseudomonadati</taxon>
        <taxon>Pseudomonadota</taxon>
        <taxon>Alphaproteobacteria</taxon>
        <taxon>Rhodospirillales</taxon>
        <taxon>Rhodospirillaceae</taxon>
        <taxon>Defluviicoccus</taxon>
    </lineage>
</organism>
<evidence type="ECO:0000313" key="1">
    <source>
        <dbReference type="EMBL" id="QNT70511.1"/>
    </source>
</evidence>
<dbReference type="EMBL" id="CP053923">
    <property type="protein sequence ID" value="QNT70511.1"/>
    <property type="molecule type" value="Genomic_DNA"/>
</dbReference>
<dbReference type="Proteomes" id="UP000516369">
    <property type="component" value="Chromosome"/>
</dbReference>
<dbReference type="KEGG" id="dvn:HQ394_15700"/>
<protein>
    <submittedName>
        <fullName evidence="1">Uncharacterized protein</fullName>
    </submittedName>
</protein>